<evidence type="ECO:0000259" key="2">
    <source>
        <dbReference type="PROSITE" id="PS50887"/>
    </source>
</evidence>
<accession>A0ABT8TDV3</accession>
<gene>
    <name evidence="3" type="ORF">QWI16_08825</name>
</gene>
<dbReference type="InterPro" id="IPR029787">
    <property type="entry name" value="Nucleotide_cyclase"/>
</dbReference>
<dbReference type="CDD" id="cd01949">
    <property type="entry name" value="GGDEF"/>
    <property type="match status" value="1"/>
</dbReference>
<reference evidence="3" key="1">
    <citation type="submission" date="2023-07" db="EMBL/GenBank/DDBJ databases">
        <title>Gilvimarinus algae sp. nov., isolated from the surface of Kelp.</title>
        <authorList>
            <person name="Sun Y.Y."/>
            <person name="Gong Y."/>
            <person name="Du Z.J."/>
        </authorList>
    </citation>
    <scope>NUCLEOTIDE SEQUENCE</scope>
    <source>
        <strain evidence="3">SDUM040014</strain>
    </source>
</reference>
<dbReference type="Gene3D" id="3.30.70.270">
    <property type="match status" value="1"/>
</dbReference>
<keyword evidence="4" id="KW-1185">Reference proteome</keyword>
<keyword evidence="3" id="KW-0548">Nucleotidyltransferase</keyword>
<evidence type="ECO:0000313" key="4">
    <source>
        <dbReference type="Proteomes" id="UP001168380"/>
    </source>
</evidence>
<dbReference type="InterPro" id="IPR000160">
    <property type="entry name" value="GGDEF_dom"/>
</dbReference>
<sequence length="233" mass="25738">MVERTGDSSVCRVAGEDCRYQSELLQLRQEVEQLTEQARTDALTGLFNFRHFNETLNHEMERVRRSGQPLALVIGDIDHFKRFNDTHGHEMGNRLLQSVAGTVDRQLRKLDIACRYGGEEFAVILPGTPLGQASKVAERIRAAVESLMLGDEAGQPLQVTMSLGVAGFVASQTCTPSRLIDAADAELYSAKAAGRNRVSTAREKLTADQSVTNEEKSALFALLRDDDSQTNRE</sequence>
<dbReference type="SUPFAM" id="SSF55073">
    <property type="entry name" value="Nucleotide cyclase"/>
    <property type="match status" value="1"/>
</dbReference>
<dbReference type="NCBIfam" id="TIGR00254">
    <property type="entry name" value="GGDEF"/>
    <property type="match status" value="1"/>
</dbReference>
<dbReference type="EMBL" id="JAULRT010000052">
    <property type="protein sequence ID" value="MDO3382279.1"/>
    <property type="molecule type" value="Genomic_DNA"/>
</dbReference>
<dbReference type="PROSITE" id="PS50887">
    <property type="entry name" value="GGDEF"/>
    <property type="match status" value="1"/>
</dbReference>
<dbReference type="Pfam" id="PF00990">
    <property type="entry name" value="GGDEF"/>
    <property type="match status" value="1"/>
</dbReference>
<name>A0ABT8TDV3_9GAMM</name>
<dbReference type="InterPro" id="IPR050469">
    <property type="entry name" value="Diguanylate_Cyclase"/>
</dbReference>
<dbReference type="GO" id="GO:0052621">
    <property type="term" value="F:diguanylate cyclase activity"/>
    <property type="evidence" value="ECO:0007669"/>
    <property type="project" value="UniProtKB-EC"/>
</dbReference>
<feature type="domain" description="GGDEF" evidence="2">
    <location>
        <begin position="68"/>
        <end position="203"/>
    </location>
</feature>
<comment type="caution">
    <text evidence="3">The sequence shown here is derived from an EMBL/GenBank/DDBJ whole genome shotgun (WGS) entry which is preliminary data.</text>
</comment>
<dbReference type="Proteomes" id="UP001168380">
    <property type="component" value="Unassembled WGS sequence"/>
</dbReference>
<dbReference type="InterPro" id="IPR043128">
    <property type="entry name" value="Rev_trsase/Diguanyl_cyclase"/>
</dbReference>
<dbReference type="PANTHER" id="PTHR45138">
    <property type="entry name" value="REGULATORY COMPONENTS OF SENSORY TRANSDUCTION SYSTEM"/>
    <property type="match status" value="1"/>
</dbReference>
<dbReference type="SMART" id="SM00267">
    <property type="entry name" value="GGDEF"/>
    <property type="match status" value="1"/>
</dbReference>
<protein>
    <recommendedName>
        <fullName evidence="1">diguanylate cyclase</fullName>
        <ecNumber evidence="1">2.7.7.65</ecNumber>
    </recommendedName>
</protein>
<dbReference type="PANTHER" id="PTHR45138:SF24">
    <property type="entry name" value="DIGUANYLATE CYCLASE DGCC-RELATED"/>
    <property type="match status" value="1"/>
</dbReference>
<proteinExistence type="predicted"/>
<evidence type="ECO:0000313" key="3">
    <source>
        <dbReference type="EMBL" id="MDO3382279.1"/>
    </source>
</evidence>
<dbReference type="RefSeq" id="WP_302712440.1">
    <property type="nucleotide sequence ID" value="NZ_JAULRT010000052.1"/>
</dbReference>
<keyword evidence="3" id="KW-0808">Transferase</keyword>
<dbReference type="EC" id="2.7.7.65" evidence="1"/>
<evidence type="ECO:0000256" key="1">
    <source>
        <dbReference type="ARBA" id="ARBA00012528"/>
    </source>
</evidence>
<organism evidence="3 4">
    <name type="scientific">Gilvimarinus algae</name>
    <dbReference type="NCBI Taxonomy" id="3058037"/>
    <lineage>
        <taxon>Bacteria</taxon>
        <taxon>Pseudomonadati</taxon>
        <taxon>Pseudomonadota</taxon>
        <taxon>Gammaproteobacteria</taxon>
        <taxon>Cellvibrionales</taxon>
        <taxon>Cellvibrionaceae</taxon>
        <taxon>Gilvimarinus</taxon>
    </lineage>
</organism>